<gene>
    <name evidence="1" type="ORF">RCOM_0137120</name>
</gene>
<evidence type="ECO:0000313" key="1">
    <source>
        <dbReference type="EMBL" id="EEF36206.1"/>
    </source>
</evidence>
<reference evidence="2" key="1">
    <citation type="journal article" date="2010" name="Nat. Biotechnol.">
        <title>Draft genome sequence of the oilseed species Ricinus communis.</title>
        <authorList>
            <person name="Chan A.P."/>
            <person name="Crabtree J."/>
            <person name="Zhao Q."/>
            <person name="Lorenzi H."/>
            <person name="Orvis J."/>
            <person name="Puiu D."/>
            <person name="Melake-Berhan A."/>
            <person name="Jones K.M."/>
            <person name="Redman J."/>
            <person name="Chen G."/>
            <person name="Cahoon E.B."/>
            <person name="Gedil M."/>
            <person name="Stanke M."/>
            <person name="Haas B.J."/>
            <person name="Wortman J.R."/>
            <person name="Fraser-Liggett C.M."/>
            <person name="Ravel J."/>
            <person name="Rabinowicz P.D."/>
        </authorList>
    </citation>
    <scope>NUCLEOTIDE SEQUENCE [LARGE SCALE GENOMIC DNA]</scope>
    <source>
        <strain evidence="2">cv. Hale</strain>
    </source>
</reference>
<dbReference type="EMBL" id="EQ973985">
    <property type="protein sequence ID" value="EEF36206.1"/>
    <property type="molecule type" value="Genomic_DNA"/>
</dbReference>
<evidence type="ECO:0000313" key="2">
    <source>
        <dbReference type="Proteomes" id="UP000008311"/>
    </source>
</evidence>
<organism evidence="1 2">
    <name type="scientific">Ricinus communis</name>
    <name type="common">Castor bean</name>
    <dbReference type="NCBI Taxonomy" id="3988"/>
    <lineage>
        <taxon>Eukaryota</taxon>
        <taxon>Viridiplantae</taxon>
        <taxon>Streptophyta</taxon>
        <taxon>Embryophyta</taxon>
        <taxon>Tracheophyta</taxon>
        <taxon>Spermatophyta</taxon>
        <taxon>Magnoliopsida</taxon>
        <taxon>eudicotyledons</taxon>
        <taxon>Gunneridae</taxon>
        <taxon>Pentapetalae</taxon>
        <taxon>rosids</taxon>
        <taxon>fabids</taxon>
        <taxon>Malpighiales</taxon>
        <taxon>Euphorbiaceae</taxon>
        <taxon>Acalyphoideae</taxon>
        <taxon>Acalypheae</taxon>
        <taxon>Ricinus</taxon>
    </lineage>
</organism>
<name>B9SJG1_RICCO</name>
<dbReference type="Proteomes" id="UP000008311">
    <property type="component" value="Unassembled WGS sequence"/>
</dbReference>
<dbReference type="InParanoid" id="B9SJG1"/>
<proteinExistence type="predicted"/>
<dbReference type="AlphaFoldDB" id="B9SJG1"/>
<keyword evidence="2" id="KW-1185">Reference proteome</keyword>
<protein>
    <submittedName>
        <fullName evidence="1">Uncharacterized protein</fullName>
    </submittedName>
</protein>
<sequence length="71" mass="8555">MAKKSKATTSGVQQNMEEQVQMIEQRNQEFMKDMMQTKLDQMMEIMKTLAQYLIWRHSTYNSNNYQLTLEE</sequence>
<accession>B9SJG1</accession>